<feature type="region of interest" description="Disordered" evidence="1">
    <location>
        <begin position="433"/>
        <end position="461"/>
    </location>
</feature>
<organism evidence="4">
    <name type="scientific">Anisakis simplex</name>
    <name type="common">Herring worm</name>
    <dbReference type="NCBI Taxonomy" id="6269"/>
    <lineage>
        <taxon>Eukaryota</taxon>
        <taxon>Metazoa</taxon>
        <taxon>Ecdysozoa</taxon>
        <taxon>Nematoda</taxon>
        <taxon>Chromadorea</taxon>
        <taxon>Rhabditida</taxon>
        <taxon>Spirurina</taxon>
        <taxon>Ascaridomorpha</taxon>
        <taxon>Ascaridoidea</taxon>
        <taxon>Anisakidae</taxon>
        <taxon>Anisakis</taxon>
        <taxon>Anisakis simplex complex</taxon>
    </lineage>
</organism>
<feature type="compositionally biased region" description="Polar residues" evidence="1">
    <location>
        <begin position="452"/>
        <end position="461"/>
    </location>
</feature>
<dbReference type="OrthoDB" id="10586267at2759"/>
<evidence type="ECO:0000313" key="3">
    <source>
        <dbReference type="Proteomes" id="UP000267096"/>
    </source>
</evidence>
<feature type="region of interest" description="Disordered" evidence="1">
    <location>
        <begin position="1447"/>
        <end position="1471"/>
    </location>
</feature>
<evidence type="ECO:0000256" key="1">
    <source>
        <dbReference type="SAM" id="MobiDB-lite"/>
    </source>
</evidence>
<feature type="region of interest" description="Disordered" evidence="1">
    <location>
        <begin position="320"/>
        <end position="349"/>
    </location>
</feature>
<protein>
    <submittedName>
        <fullName evidence="4">C2H2-type domain-containing protein</fullName>
    </submittedName>
</protein>
<dbReference type="Proteomes" id="UP000267096">
    <property type="component" value="Unassembled WGS sequence"/>
</dbReference>
<feature type="region of interest" description="Disordered" evidence="1">
    <location>
        <begin position="215"/>
        <end position="238"/>
    </location>
</feature>
<evidence type="ECO:0000313" key="4">
    <source>
        <dbReference type="WBParaSite" id="ASIM_0001600501-mRNA-1"/>
    </source>
</evidence>
<gene>
    <name evidence="2" type="ORF">ASIM_LOCUS15412</name>
</gene>
<feature type="region of interest" description="Disordered" evidence="1">
    <location>
        <begin position="116"/>
        <end position="142"/>
    </location>
</feature>
<dbReference type="WBParaSite" id="ASIM_0001600501-mRNA-1">
    <property type="protein sequence ID" value="ASIM_0001600501-mRNA-1"/>
    <property type="gene ID" value="ASIM_0001600501"/>
</dbReference>
<evidence type="ECO:0000313" key="2">
    <source>
        <dbReference type="EMBL" id="VDK55076.1"/>
    </source>
</evidence>
<accession>A0A0M3K4W4</accession>
<keyword evidence="3" id="KW-1185">Reference proteome</keyword>
<reference evidence="2 3" key="2">
    <citation type="submission" date="2018-11" db="EMBL/GenBank/DDBJ databases">
        <authorList>
            <consortium name="Pathogen Informatics"/>
        </authorList>
    </citation>
    <scope>NUCLEOTIDE SEQUENCE [LARGE SCALE GENOMIC DNA]</scope>
</reference>
<name>A0A0M3K4W4_ANISI</name>
<proteinExistence type="predicted"/>
<dbReference type="EMBL" id="UYRR01032306">
    <property type="protein sequence ID" value="VDK55076.1"/>
    <property type="molecule type" value="Genomic_DNA"/>
</dbReference>
<reference evidence="4" key="1">
    <citation type="submission" date="2017-02" db="UniProtKB">
        <authorList>
            <consortium name="WormBaseParasite"/>
        </authorList>
    </citation>
    <scope>IDENTIFICATION</scope>
</reference>
<feature type="compositionally biased region" description="Polar residues" evidence="1">
    <location>
        <begin position="320"/>
        <end position="337"/>
    </location>
</feature>
<sequence>MSELFLNSACFIRKIPARGSVKQSRKKQAKPPIDCAQGSSDIAAAALSPSNILNPKDRKRKIDDGCDVDRLESNDEETAVCSSRMNEASAMWNEDAKGVGNDLISILNDQMSGTKMTADSHQSADGAIGNDAGNDNMTMKNERNSVENGDLLSKNLKFRVPQVKNAAKNQRMAQSVSHARRIFSEELQRCSGDICKDVWQCSDSNSPVTELQTTNFNQNDEDESPHRSDANDIITEDSSNDKNISRTIETCDVVSNRTSITDRLFDDGNGTLQIDAQNAQKLMSCCAEACDEENVCSMKCHPSTSNSAIDNQLPVNLLLTPSPTADNAKNRSSLNSDRSMKARKGKRRNQPRLNAWSYFDICAQPSSVSVESTKGAASADLVRVVRCRVEDCNREFSFPHGNKNYTKEMLMHALSHERPRKQTNLILNIARSRHQSSVDDDSQNDDASSNSLTGNDSEQTLRNDVSCASTAMNASDNNDNLNATGEFEQSVDSAFEIFNRSNEQWAADNGIKKSNWIKSSGKKYEWLIPIKPPFRQRGAYWNHFILCMPKGGIATGQLRPRFVARCRIGECVKEFDCSYRYTDSMLRHVQIHRRKNQMMLEEKNQQKQDKAARNRSKVLVARNRNDMLIPLLITAATDRLSSTSSSSCAGLSLSQLLSKEDDNELRCYAWVRCDWNEEKQSEERYGCVGCSHIYPSRDERYELFNIPKLVISSSGTGKITIPDQCEHFCEPERCSDYCDFRYYDPLSADPFINPAQLKLNSEITERLKSEVNAMRRTVLEVAVDDDLRFVKVIRLKWDDVLGNDLMDSGEDRWQIILDTYLENGWEWRSKQLPKERWESIVNGVEAKRKSFVSTKNLTKCERIVELMLRRIKDNECWMSNHEGTSTQMSDTVQEEVLDCSHLSLRFRSNRRKDTDFMRAVSSEWPVISMANICDDKGRKQLRAAWDRIGDVRTVRKSSITAQRCAPLHWSYLCPKLIDNIRRKSSSGKSWVPDEAESLLMCMLDRAPKAIRLRKRGMKMNDLRIILTHLLENHPDFVTTKWRKKELESIFDEIADTYALNERTREQLLHAQLGYLLIMLYIRRTLMRWNRYRGASFLVLFNECDRLALKLCEVDISAHLNDIQLCGNRRRNKMIAIAKDEIRFVKLVSQLRDSMLLCVPLNEPWQIIYDTYQANRWQWMWPRNALSRWRRIVSNFKMKRKARDKKGENWVMSKVDTILANSMSDVLEFDGKKSRNISSHKFEESLRAVFKSIAISSPNFDLCDDEDRQKTIRQALSYLDFDADFLGYIVQNSARLLSTILATAKKGLVTKRVLSALECSVLKLFKIDFADAVDSTVANSDELSVDELVSAIQIDAKLGVWIDYSSINQAKRQISHNGPHSFLLNSKDTEVNSENDDIMSAVDDDDVYGFEDVFSDNDEDDNSSCCDNSSSEMDCESLGGWVSLIPKEEPSGVKESTGVQKLQPCIKKEMSE</sequence>